<sequence length="66" mass="7355">MNIFSITFLFASFFALSFGHISINVKQYQKCIYKGMDAKDIAALLGAGRTACKLRDLQIEPAQQPI</sequence>
<organism evidence="2 3">
    <name type="scientific">Megaselia scalaris</name>
    <name type="common">Humpbacked fly</name>
    <name type="synonym">Phora scalaris</name>
    <dbReference type="NCBI Taxonomy" id="36166"/>
    <lineage>
        <taxon>Eukaryota</taxon>
        <taxon>Metazoa</taxon>
        <taxon>Ecdysozoa</taxon>
        <taxon>Arthropoda</taxon>
        <taxon>Hexapoda</taxon>
        <taxon>Insecta</taxon>
        <taxon>Pterygota</taxon>
        <taxon>Neoptera</taxon>
        <taxon>Endopterygota</taxon>
        <taxon>Diptera</taxon>
        <taxon>Brachycera</taxon>
        <taxon>Muscomorpha</taxon>
        <taxon>Platypezoidea</taxon>
        <taxon>Phoridae</taxon>
        <taxon>Megaseliini</taxon>
        <taxon>Megaselia</taxon>
    </lineage>
</organism>
<feature type="chain" id="PRO_5004588197" evidence="1">
    <location>
        <begin position="20"/>
        <end position="66"/>
    </location>
</feature>
<proteinExistence type="predicted"/>
<name>T1GCX1_MEGSC</name>
<evidence type="ECO:0000256" key="1">
    <source>
        <dbReference type="SAM" id="SignalP"/>
    </source>
</evidence>
<accession>T1GCX1</accession>
<evidence type="ECO:0000313" key="3">
    <source>
        <dbReference type="Proteomes" id="UP000015102"/>
    </source>
</evidence>
<dbReference type="EMBL" id="CAQQ02175211">
    <property type="status" value="NOT_ANNOTATED_CDS"/>
    <property type="molecule type" value="Genomic_DNA"/>
</dbReference>
<dbReference type="HOGENOM" id="CLU_2834079_0_0_1"/>
<reference evidence="2" key="2">
    <citation type="submission" date="2015-06" db="UniProtKB">
        <authorList>
            <consortium name="EnsemblMetazoa"/>
        </authorList>
    </citation>
    <scope>IDENTIFICATION</scope>
</reference>
<keyword evidence="1" id="KW-0732">Signal</keyword>
<protein>
    <submittedName>
        <fullName evidence="2">Uncharacterized protein</fullName>
    </submittedName>
</protein>
<dbReference type="Proteomes" id="UP000015102">
    <property type="component" value="Unassembled WGS sequence"/>
</dbReference>
<dbReference type="AlphaFoldDB" id="T1GCX1"/>
<evidence type="ECO:0000313" key="2">
    <source>
        <dbReference type="EnsemblMetazoa" id="MESCA001144-PA"/>
    </source>
</evidence>
<keyword evidence="3" id="KW-1185">Reference proteome</keyword>
<reference evidence="3" key="1">
    <citation type="submission" date="2013-02" db="EMBL/GenBank/DDBJ databases">
        <authorList>
            <person name="Hughes D."/>
        </authorList>
    </citation>
    <scope>NUCLEOTIDE SEQUENCE</scope>
    <source>
        <strain>Durham</strain>
        <strain evidence="3">NC isolate 2 -- Noor lab</strain>
    </source>
</reference>
<feature type="signal peptide" evidence="1">
    <location>
        <begin position="1"/>
        <end position="19"/>
    </location>
</feature>
<dbReference type="EnsemblMetazoa" id="MESCA001144-RA">
    <property type="protein sequence ID" value="MESCA001144-PA"/>
    <property type="gene ID" value="MESCA001144"/>
</dbReference>